<evidence type="ECO:0000256" key="5">
    <source>
        <dbReference type="ARBA" id="ARBA00037914"/>
    </source>
</evidence>
<evidence type="ECO:0000256" key="6">
    <source>
        <dbReference type="ARBA" id="ARBA00038733"/>
    </source>
</evidence>
<evidence type="ECO:0000256" key="2">
    <source>
        <dbReference type="ARBA" id="ARBA00022793"/>
    </source>
</evidence>
<keyword evidence="1" id="KW-0174">Coenzyme M biosynthesis</keyword>
<dbReference type="PANTHER" id="PTHR42818">
    <property type="entry name" value="SULFOPYRUVATE DECARBOXYLASE SUBUNIT ALPHA"/>
    <property type="match status" value="1"/>
</dbReference>
<dbReference type="GO" id="GO:0030976">
    <property type="term" value="F:thiamine pyrophosphate binding"/>
    <property type="evidence" value="ECO:0007669"/>
    <property type="project" value="InterPro"/>
</dbReference>
<comment type="function">
    <text evidence="4">Involved in the biosynthesis of the coenzyme M (2-mercaptoethanesulfonic acid). Catalyzes the decarboxylation of sulfopyruvate to sulfoacetaldehyde.</text>
</comment>
<comment type="pathway">
    <text evidence="5">Cofactor biosynthesis; coenzyme M biosynthesis; sulfoacetaldehyde from phosphoenolpyruvate and sulfite: step 4/4.</text>
</comment>
<sequence length="209" mass="23841">MLLRRIDAIRILMEYISDELIVCNIGFPSKELYHIKDRPENFYMLGSMGLCSSIGLGLALSLDNKVIAIDGDGSILMNLGTLSTIGHTQPDNFILYIIDNSAYGSTGNQKTQTETTSLRDIARACGIDAIEVFQEEELRKVIKESLNRNRTKVIVVKVAPYNEKVENIPLHPMYIKFRFMESIKNCKNNIKNENKNNKDYYNKNNKIKK</sequence>
<evidence type="ECO:0000256" key="1">
    <source>
        <dbReference type="ARBA" id="ARBA00022545"/>
    </source>
</evidence>
<dbReference type="Pfam" id="PF02775">
    <property type="entry name" value="TPP_enzyme_C"/>
    <property type="match status" value="1"/>
</dbReference>
<gene>
    <name evidence="10" type="primary">comE</name>
    <name evidence="10" type="ORF">EYG76_03265</name>
</gene>
<proteinExistence type="predicted"/>
<protein>
    <recommendedName>
        <fullName evidence="7">sulfopyruvate decarboxylase</fullName>
        <ecNumber evidence="7">4.1.1.79</ecNumber>
    </recommendedName>
</protein>
<evidence type="ECO:0000259" key="9">
    <source>
        <dbReference type="Pfam" id="PF02775"/>
    </source>
</evidence>
<dbReference type="GO" id="GO:0019295">
    <property type="term" value="P:coenzyme M biosynthetic process"/>
    <property type="evidence" value="ECO:0007669"/>
    <property type="project" value="UniProtKB-KW"/>
</dbReference>
<keyword evidence="3 10" id="KW-0456">Lyase</keyword>
<reference evidence="10" key="1">
    <citation type="journal article" date="2020" name="ISME J.">
        <title>Gammaproteobacteria mediating utilization of methyl-, sulfur- and petroleum organic compounds in deep ocean hydrothermal plumes.</title>
        <authorList>
            <person name="Zhou Z."/>
            <person name="Liu Y."/>
            <person name="Pan J."/>
            <person name="Cron B.R."/>
            <person name="Toner B.M."/>
            <person name="Anantharaman K."/>
            <person name="Breier J.A."/>
            <person name="Dick G.J."/>
            <person name="Li M."/>
        </authorList>
    </citation>
    <scope>NUCLEOTIDE SEQUENCE</scope>
    <source>
        <strain evidence="10">SZUA-1385</strain>
    </source>
</reference>
<dbReference type="Gene3D" id="3.40.50.970">
    <property type="match status" value="1"/>
</dbReference>
<evidence type="ECO:0000256" key="3">
    <source>
        <dbReference type="ARBA" id="ARBA00023239"/>
    </source>
</evidence>
<keyword evidence="10" id="KW-0670">Pyruvate</keyword>
<comment type="subunit">
    <text evidence="6">Heterododecamer composed of 6 subunits alpha and 6 subunits beta.</text>
</comment>
<dbReference type="CDD" id="cd03372">
    <property type="entry name" value="TPP_ComE"/>
    <property type="match status" value="1"/>
</dbReference>
<dbReference type="GO" id="GO:0050545">
    <property type="term" value="F:sulfopyruvate decarboxylase activity"/>
    <property type="evidence" value="ECO:0007669"/>
    <property type="project" value="UniProtKB-EC"/>
</dbReference>
<dbReference type="AlphaFoldDB" id="A0A833DS24"/>
<dbReference type="EC" id="4.1.1.79" evidence="7"/>
<comment type="caution">
    <text evidence="10">The sequence shown here is derived from an EMBL/GenBank/DDBJ whole genome shotgun (WGS) entry which is preliminary data.</text>
</comment>
<comment type="catalytic activity">
    <reaction evidence="8">
        <text>3-sulfopyruvate + H(+) = sulfoacetaldehyde + CO2</text>
        <dbReference type="Rhea" id="RHEA:20948"/>
        <dbReference type="ChEBI" id="CHEBI:15378"/>
        <dbReference type="ChEBI" id="CHEBI:16526"/>
        <dbReference type="ChEBI" id="CHEBI:57940"/>
        <dbReference type="ChEBI" id="CHEBI:58246"/>
        <dbReference type="EC" id="4.1.1.79"/>
    </reaction>
</comment>
<dbReference type="Proteomes" id="UP000605144">
    <property type="component" value="Unassembled WGS sequence"/>
</dbReference>
<accession>A0A833DS24</accession>
<feature type="domain" description="Thiamine pyrophosphate enzyme TPP-binding" evidence="9">
    <location>
        <begin position="39"/>
        <end position="156"/>
    </location>
</feature>
<dbReference type="InterPro" id="IPR011766">
    <property type="entry name" value="TPP_enzyme_TPP-bd"/>
</dbReference>
<dbReference type="EMBL" id="DQSV01000063">
    <property type="protein sequence ID" value="HIP17307.1"/>
    <property type="molecule type" value="Genomic_DNA"/>
</dbReference>
<evidence type="ECO:0000256" key="8">
    <source>
        <dbReference type="ARBA" id="ARBA00048551"/>
    </source>
</evidence>
<dbReference type="NCBIfam" id="TIGR03846">
    <property type="entry name" value="sulfopy_beta"/>
    <property type="match status" value="1"/>
</dbReference>
<dbReference type="InterPro" id="IPR029061">
    <property type="entry name" value="THDP-binding"/>
</dbReference>
<keyword evidence="2" id="KW-0210">Decarboxylase</keyword>
<evidence type="ECO:0000256" key="4">
    <source>
        <dbReference type="ARBA" id="ARBA00037396"/>
    </source>
</evidence>
<dbReference type="PANTHER" id="PTHR42818:SF1">
    <property type="entry name" value="SULFOPYRUVATE DECARBOXYLASE"/>
    <property type="match status" value="1"/>
</dbReference>
<evidence type="ECO:0000313" key="11">
    <source>
        <dbReference type="Proteomes" id="UP000605144"/>
    </source>
</evidence>
<evidence type="ECO:0000313" key="10">
    <source>
        <dbReference type="EMBL" id="HIP17307.1"/>
    </source>
</evidence>
<evidence type="ECO:0000256" key="7">
    <source>
        <dbReference type="ARBA" id="ARBA00038875"/>
    </source>
</evidence>
<organism evidence="10 11">
    <name type="scientific">Methanothermococcus okinawensis</name>
    <dbReference type="NCBI Taxonomy" id="155863"/>
    <lineage>
        <taxon>Archaea</taxon>
        <taxon>Methanobacteriati</taxon>
        <taxon>Methanobacteriota</taxon>
        <taxon>Methanomada group</taxon>
        <taxon>Methanococci</taxon>
        <taxon>Methanococcales</taxon>
        <taxon>Methanococcaceae</taxon>
        <taxon>Methanothermococcus</taxon>
    </lineage>
</organism>
<dbReference type="SUPFAM" id="SSF52518">
    <property type="entry name" value="Thiamin diphosphate-binding fold (THDP-binding)"/>
    <property type="match status" value="1"/>
</dbReference>
<dbReference type="InterPro" id="IPR022494">
    <property type="entry name" value="Sulfopyruvate_deCO2ase_bsu"/>
</dbReference>
<name>A0A833DS24_9EURY</name>
<dbReference type="InterPro" id="IPR051818">
    <property type="entry name" value="TPP_dependent_decarboxylase"/>
</dbReference>